<evidence type="ECO:0000256" key="1">
    <source>
        <dbReference type="SAM" id="SignalP"/>
    </source>
</evidence>
<name>A0A5B8XPC7_9DELT</name>
<evidence type="ECO:0000313" key="2">
    <source>
        <dbReference type="EMBL" id="QED25873.1"/>
    </source>
</evidence>
<protein>
    <submittedName>
        <fullName evidence="2">Uncharacterized protein</fullName>
    </submittedName>
</protein>
<feature type="signal peptide" evidence="1">
    <location>
        <begin position="1"/>
        <end position="18"/>
    </location>
</feature>
<dbReference type="OrthoDB" id="5509303at2"/>
<dbReference type="RefSeq" id="WP_146956823.1">
    <property type="nucleotide sequence ID" value="NZ_CP042467.1"/>
</dbReference>
<dbReference type="EMBL" id="CP042467">
    <property type="protein sequence ID" value="QED25873.1"/>
    <property type="molecule type" value="Genomic_DNA"/>
</dbReference>
<feature type="chain" id="PRO_5022746720" evidence="1">
    <location>
        <begin position="19"/>
        <end position="148"/>
    </location>
</feature>
<evidence type="ECO:0000313" key="3">
    <source>
        <dbReference type="Proteomes" id="UP000321595"/>
    </source>
</evidence>
<dbReference type="KEGG" id="bbae:FRD01_01055"/>
<organism evidence="2 3">
    <name type="scientific">Microvenator marinus</name>
    <dbReference type="NCBI Taxonomy" id="2600177"/>
    <lineage>
        <taxon>Bacteria</taxon>
        <taxon>Deltaproteobacteria</taxon>
        <taxon>Bradymonadales</taxon>
        <taxon>Microvenatoraceae</taxon>
        <taxon>Microvenator</taxon>
    </lineage>
</organism>
<gene>
    <name evidence="2" type="ORF">FRD01_01055</name>
</gene>
<keyword evidence="3" id="KW-1185">Reference proteome</keyword>
<dbReference type="Proteomes" id="UP000321595">
    <property type="component" value="Chromosome"/>
</dbReference>
<reference evidence="2 3" key="1">
    <citation type="submission" date="2019-08" db="EMBL/GenBank/DDBJ databases">
        <authorList>
            <person name="Liang Q."/>
        </authorList>
    </citation>
    <scope>NUCLEOTIDE SEQUENCE [LARGE SCALE GENOMIC DNA]</scope>
    <source>
        <strain evidence="2 3">V1718</strain>
    </source>
</reference>
<keyword evidence="1" id="KW-0732">Signal</keyword>
<accession>A0A5B8XPC7</accession>
<proteinExistence type="predicted"/>
<dbReference type="AlphaFoldDB" id="A0A5B8XPC7"/>
<sequence>MRVLITLALLSMPVLGFAYQPFTSVQSVCETCPNPKSDVLTLNDGNKIRGSIIGENTAFYVMLKHLEVRAIQKTEVQTVEYAGGTKPGFLASQDQILLKTGHVLNGEITEDKEKPALFQVRSSHGNVSFVVFKSEVSKVYKKGLESSF</sequence>